<keyword evidence="2" id="KW-0560">Oxidoreductase</keyword>
<dbReference type="InterPro" id="IPR036291">
    <property type="entry name" value="NAD(P)-bd_dom_sf"/>
</dbReference>
<proteinExistence type="inferred from homology"/>
<dbReference type="SUPFAM" id="SSF51735">
    <property type="entry name" value="NAD(P)-binding Rossmann-fold domains"/>
    <property type="match status" value="1"/>
</dbReference>
<gene>
    <name evidence="3" type="ORF">UFOPK1698_00487</name>
</gene>
<dbReference type="CDD" id="cd05233">
    <property type="entry name" value="SDR_c"/>
    <property type="match status" value="1"/>
</dbReference>
<dbReference type="InterPro" id="IPR020904">
    <property type="entry name" value="Sc_DH/Rdtase_CS"/>
</dbReference>
<dbReference type="PRINTS" id="PR00080">
    <property type="entry name" value="SDRFAMILY"/>
</dbReference>
<reference evidence="3" key="1">
    <citation type="submission" date="2020-05" db="EMBL/GenBank/DDBJ databases">
        <authorList>
            <person name="Chiriac C."/>
            <person name="Salcher M."/>
            <person name="Ghai R."/>
            <person name="Kavagutti S V."/>
        </authorList>
    </citation>
    <scope>NUCLEOTIDE SEQUENCE</scope>
</reference>
<accession>A0A6J6E7V5</accession>
<dbReference type="EMBL" id="CAEZTP010000029">
    <property type="protein sequence ID" value="CAB4570403.1"/>
    <property type="molecule type" value="Genomic_DNA"/>
</dbReference>
<dbReference type="PANTHER" id="PTHR42760">
    <property type="entry name" value="SHORT-CHAIN DEHYDROGENASES/REDUCTASES FAMILY MEMBER"/>
    <property type="match status" value="1"/>
</dbReference>
<evidence type="ECO:0000256" key="1">
    <source>
        <dbReference type="ARBA" id="ARBA00006484"/>
    </source>
</evidence>
<sequence>MGSQDDFTGKVAIVTGAARGIGATIAQQLAARGAIVASADVLPEAEWTNDLKGPHTRHYLDVRSKQSCTDLVADVLATHGHLNHLVNNAGIVRRAKASEMSEKDFTDVIDINLTGTFFMSQAVYPELKKVKGTIVNIGSTSGHSAVLNTVSYSASKAAVMFMAKSLAFEWAVDGIRVNAVGPTIVPSNMTAPLLTDDEFMKDKMSTIPLGRMADQLDVAQSVLFLLGPDSGMVTGQTIFVDGGVTIH</sequence>
<name>A0A6J6E7V5_9ZZZZ</name>
<evidence type="ECO:0000313" key="3">
    <source>
        <dbReference type="EMBL" id="CAB4570403.1"/>
    </source>
</evidence>
<protein>
    <submittedName>
        <fullName evidence="3">Unannotated protein</fullName>
    </submittedName>
</protein>
<dbReference type="PROSITE" id="PS00061">
    <property type="entry name" value="ADH_SHORT"/>
    <property type="match status" value="1"/>
</dbReference>
<dbReference type="PRINTS" id="PR00081">
    <property type="entry name" value="GDHRDH"/>
</dbReference>
<dbReference type="GO" id="GO:0016616">
    <property type="term" value="F:oxidoreductase activity, acting on the CH-OH group of donors, NAD or NADP as acceptor"/>
    <property type="evidence" value="ECO:0007669"/>
    <property type="project" value="TreeGrafter"/>
</dbReference>
<dbReference type="InterPro" id="IPR002347">
    <property type="entry name" value="SDR_fam"/>
</dbReference>
<dbReference type="AlphaFoldDB" id="A0A6J6E7V5"/>
<organism evidence="3">
    <name type="scientific">freshwater metagenome</name>
    <dbReference type="NCBI Taxonomy" id="449393"/>
    <lineage>
        <taxon>unclassified sequences</taxon>
        <taxon>metagenomes</taxon>
        <taxon>ecological metagenomes</taxon>
    </lineage>
</organism>
<comment type="similarity">
    <text evidence="1">Belongs to the short-chain dehydrogenases/reductases (SDR) family.</text>
</comment>
<evidence type="ECO:0000256" key="2">
    <source>
        <dbReference type="ARBA" id="ARBA00023002"/>
    </source>
</evidence>
<dbReference type="Pfam" id="PF13561">
    <property type="entry name" value="adh_short_C2"/>
    <property type="match status" value="1"/>
</dbReference>
<dbReference type="PANTHER" id="PTHR42760:SF133">
    <property type="entry name" value="3-OXOACYL-[ACYL-CARRIER-PROTEIN] REDUCTASE"/>
    <property type="match status" value="1"/>
</dbReference>
<dbReference type="Gene3D" id="3.40.50.720">
    <property type="entry name" value="NAD(P)-binding Rossmann-like Domain"/>
    <property type="match status" value="1"/>
</dbReference>
<dbReference type="FunFam" id="3.40.50.720:FF:000084">
    <property type="entry name" value="Short-chain dehydrogenase reductase"/>
    <property type="match status" value="1"/>
</dbReference>